<dbReference type="InterPro" id="IPR023005">
    <property type="entry name" value="Nucleoside_diP_kinase_AS"/>
</dbReference>
<evidence type="ECO:0008006" key="7">
    <source>
        <dbReference type="Google" id="ProtNLM"/>
    </source>
</evidence>
<feature type="signal peptide" evidence="4">
    <location>
        <begin position="1"/>
        <end position="16"/>
    </location>
</feature>
<dbReference type="PANTHER" id="PTHR10151">
    <property type="entry name" value="ECTONUCLEOTIDE PYROPHOSPHATASE/PHOSPHODIESTERASE"/>
    <property type="match status" value="1"/>
</dbReference>
<dbReference type="PROSITE" id="PS00469">
    <property type="entry name" value="NDPK"/>
    <property type="match status" value="1"/>
</dbReference>
<gene>
    <name evidence="5" type="ORF">Sjap_019844</name>
</gene>
<comment type="catalytic activity">
    <reaction evidence="1">
        <text>a 2'-deoxyribonucleoside 5'-diphosphate + ATP = a 2'-deoxyribonucleoside 5'-triphosphate + ADP</text>
        <dbReference type="Rhea" id="RHEA:44640"/>
        <dbReference type="ChEBI" id="CHEBI:30616"/>
        <dbReference type="ChEBI" id="CHEBI:61560"/>
        <dbReference type="ChEBI" id="CHEBI:73316"/>
        <dbReference type="ChEBI" id="CHEBI:456216"/>
        <dbReference type="EC" id="2.7.4.6"/>
    </reaction>
</comment>
<evidence type="ECO:0000256" key="3">
    <source>
        <dbReference type="SAM" id="MobiDB-lite"/>
    </source>
</evidence>
<organism evidence="5 6">
    <name type="scientific">Stephania japonica</name>
    <dbReference type="NCBI Taxonomy" id="461633"/>
    <lineage>
        <taxon>Eukaryota</taxon>
        <taxon>Viridiplantae</taxon>
        <taxon>Streptophyta</taxon>
        <taxon>Embryophyta</taxon>
        <taxon>Tracheophyta</taxon>
        <taxon>Spermatophyta</taxon>
        <taxon>Magnoliopsida</taxon>
        <taxon>Ranunculales</taxon>
        <taxon>Menispermaceae</taxon>
        <taxon>Menispermoideae</taxon>
        <taxon>Cissampelideae</taxon>
        <taxon>Stephania</taxon>
    </lineage>
</organism>
<proteinExistence type="predicted"/>
<protein>
    <recommendedName>
        <fullName evidence="7">Nucleoside-diphosphate kinase</fullName>
    </recommendedName>
</protein>
<dbReference type="AlphaFoldDB" id="A0AAP0F293"/>
<reference evidence="5 6" key="1">
    <citation type="submission" date="2024-01" db="EMBL/GenBank/DDBJ databases">
        <title>Genome assemblies of Stephania.</title>
        <authorList>
            <person name="Yang L."/>
        </authorList>
    </citation>
    <scope>NUCLEOTIDE SEQUENCE [LARGE SCALE GENOMIC DNA]</scope>
    <source>
        <strain evidence="5">QJT</strain>
        <tissue evidence="5">Leaf</tissue>
    </source>
</reference>
<dbReference type="PANTHER" id="PTHR10151:SF120">
    <property type="entry name" value="BIS(5'-ADENOSYL)-TRIPHOSPHATASE"/>
    <property type="match status" value="1"/>
</dbReference>
<dbReference type="EMBL" id="JBBNAE010000008">
    <property type="protein sequence ID" value="KAK9102590.1"/>
    <property type="molecule type" value="Genomic_DNA"/>
</dbReference>
<evidence type="ECO:0000313" key="5">
    <source>
        <dbReference type="EMBL" id="KAK9102590.1"/>
    </source>
</evidence>
<evidence type="ECO:0000256" key="1">
    <source>
        <dbReference type="ARBA" id="ARBA00000082"/>
    </source>
</evidence>
<dbReference type="InterPro" id="IPR002591">
    <property type="entry name" value="Phosphodiest/P_Trfase"/>
</dbReference>
<sequence>MSLLLIAGIIIGAAVASTSISSVLKQGLSARHSQKLTKPVVIVISSDRFRLGYQFKTVTPNIDSLIASGTEADRGVDSMVVGEPLWLTVTNHELKAAAYYWPGSEVKKGNWTCPPNLCPKTRKKGIFNDVHIILLGDHGMVGICDDKVVYLEDLAPWITIPKSWVQTHTPLLTIRPPGSVSSAYVVAKMKEGLSSGLAAEGFTMAQRRTGKPVCGGQHGYDNADFSMKTTFVGHRPEFKRGCKFPSFKKVEESKHLTVTNTRPLTMKDDVLVVAVSPDAKYIISLALLDCTIKGTRSSRKLVMELSKVTPSGTDPTISPEASGRASHRTSSAGQSRRGRGQEEPRGGILQRGRVENGEDACSFIVYSSALCTDMAFTCRNMIHGSDGLETAKDEINMWFKPEELVSYTSNAEKWVYDVN</sequence>
<dbReference type="SUPFAM" id="SSF54919">
    <property type="entry name" value="Nucleoside diphosphate kinase, NDK"/>
    <property type="match status" value="1"/>
</dbReference>
<evidence type="ECO:0000313" key="6">
    <source>
        <dbReference type="Proteomes" id="UP001417504"/>
    </source>
</evidence>
<evidence type="ECO:0000256" key="2">
    <source>
        <dbReference type="ARBA" id="ARBA00000937"/>
    </source>
</evidence>
<dbReference type="Proteomes" id="UP001417504">
    <property type="component" value="Unassembled WGS sequence"/>
</dbReference>
<dbReference type="Gene3D" id="3.40.720.10">
    <property type="entry name" value="Alkaline Phosphatase, subunit A"/>
    <property type="match status" value="2"/>
</dbReference>
<dbReference type="GO" id="GO:0016787">
    <property type="term" value="F:hydrolase activity"/>
    <property type="evidence" value="ECO:0007669"/>
    <property type="project" value="UniProtKB-ARBA"/>
</dbReference>
<dbReference type="InterPro" id="IPR036850">
    <property type="entry name" value="NDK-like_dom_sf"/>
</dbReference>
<dbReference type="InterPro" id="IPR017850">
    <property type="entry name" value="Alkaline_phosphatase_core_sf"/>
</dbReference>
<comment type="catalytic activity">
    <reaction evidence="2">
        <text>a ribonucleoside 5'-diphosphate + ATP = a ribonucleoside 5'-triphosphate + ADP</text>
        <dbReference type="Rhea" id="RHEA:18113"/>
        <dbReference type="ChEBI" id="CHEBI:30616"/>
        <dbReference type="ChEBI" id="CHEBI:57930"/>
        <dbReference type="ChEBI" id="CHEBI:61557"/>
        <dbReference type="ChEBI" id="CHEBI:456216"/>
        <dbReference type="EC" id="2.7.4.6"/>
    </reaction>
</comment>
<dbReference type="Gene3D" id="3.30.70.141">
    <property type="entry name" value="Nucleoside diphosphate kinase-like domain"/>
    <property type="match status" value="1"/>
</dbReference>
<accession>A0AAP0F293</accession>
<keyword evidence="6" id="KW-1185">Reference proteome</keyword>
<feature type="chain" id="PRO_5042920446" description="Nucleoside-diphosphate kinase" evidence="4">
    <location>
        <begin position="17"/>
        <end position="419"/>
    </location>
</feature>
<dbReference type="SUPFAM" id="SSF53649">
    <property type="entry name" value="Alkaline phosphatase-like"/>
    <property type="match status" value="1"/>
</dbReference>
<feature type="region of interest" description="Disordered" evidence="3">
    <location>
        <begin position="306"/>
        <end position="351"/>
    </location>
</feature>
<dbReference type="GO" id="GO:0004550">
    <property type="term" value="F:nucleoside diphosphate kinase activity"/>
    <property type="evidence" value="ECO:0007669"/>
    <property type="project" value="UniProtKB-EC"/>
</dbReference>
<evidence type="ECO:0000256" key="4">
    <source>
        <dbReference type="SAM" id="SignalP"/>
    </source>
</evidence>
<keyword evidence="4" id="KW-0732">Signal</keyword>
<comment type="caution">
    <text evidence="5">The sequence shown here is derived from an EMBL/GenBank/DDBJ whole genome shotgun (WGS) entry which is preliminary data.</text>
</comment>
<name>A0AAP0F293_9MAGN</name>
<dbReference type="GO" id="GO:0005773">
    <property type="term" value="C:vacuole"/>
    <property type="evidence" value="ECO:0007669"/>
    <property type="project" value="TreeGrafter"/>
</dbReference>
<dbReference type="Pfam" id="PF01663">
    <property type="entry name" value="Phosphodiest"/>
    <property type="match status" value="2"/>
</dbReference>